<feature type="signal peptide" evidence="2">
    <location>
        <begin position="1"/>
        <end position="20"/>
    </location>
</feature>
<name>A0ABR4R933_BORBO</name>
<dbReference type="EMBL" id="JGWH01000160">
    <property type="protein sequence ID" value="KCV31633.1"/>
    <property type="molecule type" value="Genomic_DNA"/>
</dbReference>
<evidence type="ECO:0000313" key="3">
    <source>
        <dbReference type="EMBL" id="KCV31633.1"/>
    </source>
</evidence>
<sequence length="49" mass="4419">MKRLLILAMLAIAALTGGCAGEPGAGRPASSMPDDTGAGGGGGGGGGGY</sequence>
<dbReference type="Proteomes" id="UP000025756">
    <property type="component" value="Unassembled WGS sequence"/>
</dbReference>
<keyword evidence="4" id="KW-1185">Reference proteome</keyword>
<proteinExistence type="predicted"/>
<evidence type="ECO:0000313" key="4">
    <source>
        <dbReference type="Proteomes" id="UP000025756"/>
    </source>
</evidence>
<organism evidence="3 4">
    <name type="scientific">Bordetella bronchiseptica 00-P-2796</name>
    <dbReference type="NCBI Taxonomy" id="1331199"/>
    <lineage>
        <taxon>Bacteria</taxon>
        <taxon>Pseudomonadati</taxon>
        <taxon>Pseudomonadota</taxon>
        <taxon>Betaproteobacteria</taxon>
        <taxon>Burkholderiales</taxon>
        <taxon>Alcaligenaceae</taxon>
        <taxon>Bordetella</taxon>
    </lineage>
</organism>
<dbReference type="RefSeq" id="WP_155272952.1">
    <property type="nucleotide sequence ID" value="NZ_JGWH01000160.1"/>
</dbReference>
<dbReference type="PROSITE" id="PS51257">
    <property type="entry name" value="PROKAR_LIPOPROTEIN"/>
    <property type="match status" value="1"/>
</dbReference>
<keyword evidence="3" id="KW-0449">Lipoprotein</keyword>
<evidence type="ECO:0000256" key="2">
    <source>
        <dbReference type="SAM" id="SignalP"/>
    </source>
</evidence>
<keyword evidence="2" id="KW-0732">Signal</keyword>
<feature type="region of interest" description="Disordered" evidence="1">
    <location>
        <begin position="22"/>
        <end position="49"/>
    </location>
</feature>
<reference evidence="3 4" key="1">
    <citation type="submission" date="2014-03" db="EMBL/GenBank/DDBJ databases">
        <title>Genome sequence of Bordetella bronchiseptica.</title>
        <authorList>
            <person name="Harvill E."/>
            <person name="Goodfield L.L."/>
            <person name="Ivanov Y.V."/>
            <person name="Meyer J.A."/>
            <person name="Muse S.J."/>
            <person name="Jacobs N."/>
            <person name="Bendor L."/>
            <person name="Smallridge W.E."/>
            <person name="Brinkac L.M."/>
            <person name="Sanka R."/>
            <person name="Kim M."/>
            <person name="Losada L."/>
        </authorList>
    </citation>
    <scope>NUCLEOTIDE SEQUENCE [LARGE SCALE GENOMIC DNA]</scope>
    <source>
        <strain evidence="3 4">00-P-2796</strain>
    </source>
</reference>
<evidence type="ECO:0000256" key="1">
    <source>
        <dbReference type="SAM" id="MobiDB-lite"/>
    </source>
</evidence>
<comment type="caution">
    <text evidence="3">The sequence shown here is derived from an EMBL/GenBank/DDBJ whole genome shotgun (WGS) entry which is preliminary data.</text>
</comment>
<protein>
    <submittedName>
        <fullName evidence="3">Lipoprotein</fullName>
    </submittedName>
</protein>
<feature type="chain" id="PRO_5047248009" evidence="2">
    <location>
        <begin position="21"/>
        <end position="49"/>
    </location>
</feature>
<accession>A0ABR4R933</accession>
<gene>
    <name evidence="3" type="ORF">L490_3158</name>
</gene>
<dbReference type="GeneID" id="56481350"/>
<feature type="compositionally biased region" description="Gly residues" evidence="1">
    <location>
        <begin position="37"/>
        <end position="49"/>
    </location>
</feature>